<feature type="transmembrane region" description="Helical" evidence="6">
    <location>
        <begin position="703"/>
        <end position="727"/>
    </location>
</feature>
<feature type="transmembrane region" description="Helical" evidence="6">
    <location>
        <begin position="563"/>
        <end position="582"/>
    </location>
</feature>
<dbReference type="InterPro" id="IPR013783">
    <property type="entry name" value="Ig-like_fold"/>
</dbReference>
<evidence type="ECO:0000256" key="2">
    <source>
        <dbReference type="ARBA" id="ARBA00022475"/>
    </source>
</evidence>
<feature type="transmembrane region" description="Helical" evidence="6">
    <location>
        <begin position="268"/>
        <end position="288"/>
    </location>
</feature>
<feature type="transmembrane region" description="Helical" evidence="6">
    <location>
        <begin position="405"/>
        <end position="429"/>
    </location>
</feature>
<evidence type="ECO:0000256" key="5">
    <source>
        <dbReference type="ARBA" id="ARBA00023136"/>
    </source>
</evidence>
<comment type="subcellular location">
    <subcellularLocation>
        <location evidence="1">Cell membrane</location>
        <topology evidence="1">Multi-pass membrane protein</topology>
    </subcellularLocation>
</comment>
<feature type="transmembrane region" description="Helical" evidence="6">
    <location>
        <begin position="245"/>
        <end position="262"/>
    </location>
</feature>
<keyword evidence="2" id="KW-1003">Cell membrane</keyword>
<dbReference type="InterPro" id="IPR000731">
    <property type="entry name" value="SSD"/>
</dbReference>
<dbReference type="Pfam" id="PF13620">
    <property type="entry name" value="CarboxypepD_reg"/>
    <property type="match status" value="2"/>
</dbReference>
<keyword evidence="9" id="KW-1185">Reference proteome</keyword>
<dbReference type="InterPro" id="IPR050545">
    <property type="entry name" value="Mycobact_MmpL"/>
</dbReference>
<dbReference type="PANTHER" id="PTHR33406">
    <property type="entry name" value="MEMBRANE PROTEIN MJ1562-RELATED"/>
    <property type="match status" value="1"/>
</dbReference>
<keyword evidence="3 6" id="KW-0812">Transmembrane</keyword>
<evidence type="ECO:0000256" key="3">
    <source>
        <dbReference type="ARBA" id="ARBA00022692"/>
    </source>
</evidence>
<feature type="transmembrane region" description="Helical" evidence="6">
    <location>
        <begin position="589"/>
        <end position="610"/>
    </location>
</feature>
<dbReference type="Gene3D" id="2.60.40.1120">
    <property type="entry name" value="Carboxypeptidase-like, regulatory domain"/>
    <property type="match status" value="2"/>
</dbReference>
<dbReference type="Gene3D" id="2.60.40.10">
    <property type="entry name" value="Immunoglobulins"/>
    <property type="match status" value="1"/>
</dbReference>
<dbReference type="Pfam" id="PF03176">
    <property type="entry name" value="MMPL"/>
    <property type="match status" value="2"/>
</dbReference>
<evidence type="ECO:0000259" key="7">
    <source>
        <dbReference type="PROSITE" id="PS50156"/>
    </source>
</evidence>
<protein>
    <submittedName>
        <fullName evidence="8">MMPL family transporter</fullName>
    </submittedName>
</protein>
<feature type="transmembrane region" description="Helical" evidence="6">
    <location>
        <begin position="340"/>
        <end position="367"/>
    </location>
</feature>
<reference evidence="8 9" key="1">
    <citation type="submission" date="2024-10" db="EMBL/GenBank/DDBJ databases">
        <title>The Natural Products Discovery Center: Release of the First 8490 Sequenced Strains for Exploring Actinobacteria Biosynthetic Diversity.</title>
        <authorList>
            <person name="Kalkreuter E."/>
            <person name="Kautsar S.A."/>
            <person name="Yang D."/>
            <person name="Bader C.D."/>
            <person name="Teijaro C.N."/>
            <person name="Fluegel L."/>
            <person name="Davis C.M."/>
            <person name="Simpson J.R."/>
            <person name="Lauterbach L."/>
            <person name="Steele A.D."/>
            <person name="Gui C."/>
            <person name="Meng S."/>
            <person name="Li G."/>
            <person name="Viehrig K."/>
            <person name="Ye F."/>
            <person name="Su P."/>
            <person name="Kiefer A.F."/>
            <person name="Nichols A."/>
            <person name="Cepeda A.J."/>
            <person name="Yan W."/>
            <person name="Fan B."/>
            <person name="Jiang Y."/>
            <person name="Adhikari A."/>
            <person name="Zheng C.-J."/>
            <person name="Schuster L."/>
            <person name="Cowan T.M."/>
            <person name="Smanski M.J."/>
            <person name="Chevrette M.G."/>
            <person name="De Carvalho L.P.S."/>
            <person name="Shen B."/>
        </authorList>
    </citation>
    <scope>NUCLEOTIDE SEQUENCE [LARGE SCALE GENOMIC DNA]</scope>
    <source>
        <strain evidence="8 9">NPDC003040</strain>
    </source>
</reference>
<dbReference type="PANTHER" id="PTHR33406:SF13">
    <property type="entry name" value="MEMBRANE PROTEIN YDFJ"/>
    <property type="match status" value="1"/>
</dbReference>
<dbReference type="EMBL" id="JBIAPI010000013">
    <property type="protein sequence ID" value="MFF3228193.1"/>
    <property type="molecule type" value="Genomic_DNA"/>
</dbReference>
<keyword evidence="5 6" id="KW-0472">Membrane</keyword>
<evidence type="ECO:0000256" key="1">
    <source>
        <dbReference type="ARBA" id="ARBA00004651"/>
    </source>
</evidence>
<dbReference type="SUPFAM" id="SSF117074">
    <property type="entry name" value="Hypothetical protein PA1324"/>
    <property type="match status" value="1"/>
</dbReference>
<accession>A0ABW6R4L9</accession>
<dbReference type="RefSeq" id="WP_387724806.1">
    <property type="nucleotide sequence ID" value="NZ_JBIAPI010000013.1"/>
</dbReference>
<dbReference type="SUPFAM" id="SSF82866">
    <property type="entry name" value="Multidrug efflux transporter AcrB transmembrane domain"/>
    <property type="match status" value="2"/>
</dbReference>
<feature type="transmembrane region" description="Helical" evidence="6">
    <location>
        <begin position="672"/>
        <end position="691"/>
    </location>
</feature>
<evidence type="ECO:0000256" key="4">
    <source>
        <dbReference type="ARBA" id="ARBA00022989"/>
    </source>
</evidence>
<comment type="caution">
    <text evidence="8">The sequence shown here is derived from an EMBL/GenBank/DDBJ whole genome shotgun (WGS) entry which is preliminary data.</text>
</comment>
<feature type="domain" description="SSD" evidence="7">
    <location>
        <begin position="233"/>
        <end position="366"/>
    </location>
</feature>
<dbReference type="Proteomes" id="UP001601948">
    <property type="component" value="Unassembled WGS sequence"/>
</dbReference>
<dbReference type="InterPro" id="IPR004869">
    <property type="entry name" value="MMPL_dom"/>
</dbReference>
<sequence length="1094" mass="114878">MSVYLYRWGKFAFRRKWIVLPVWLVLLGALGTASGVLSTSMSDEFSMPSLPSERATQILDKQFPGMSDQFSIDAVSGTYVIKAPDGTKLTDKKNSAAIDALIADLKALSVADHKLLAEKDAAALKNPVAATEAMGCLKSADPAVCAGAPLNVLSADAPATVAVLSVQFDIASSMDITDEERSAAYDVANPAREQGLIVELGGAIEQQQEQPSGQAEMIGMGVALVVMVIAFGAIVAAFVPIITAVVGLGAAMLLISLSTSIIEVPSFTTFLASMIGIALSIDYALFIVSRYKHELRVAANPEEAAGISVGTAGSAVVFAGLTVIVALGALSIVGVNFLTFMGLGGAVAASFAVLTAITLMPALLGAFGRFLFKPKLPLVAQHDPEDDTSVTNGMRVGRLIGRRPWIALTIAVAALAALSIPALGLQLGLPGEDSFPPESTVRQAYDIRTQGFGEGSNGILTVAADLENVPESARATAVTALRDRLAEFPAMDYVTTPQFSANKLGVMLSGVPKSGPNNQDTKDLVRDARAAEGALTEQYGIEYGITGTTAIYADMDHVLLGKIVPYLAIVAGAAFVLLILVFRSILVPLTAALGFLLSMAATFGATVLIFQEGAFGLIADPQPIVSFLPIMLIGLVFGLAMDYQVFLVTRMREEYVQGQSPRYAMISGYHHGARVVTSAAIIMISVFGSFLLESDATAKSMGFALACGVAIDAFVVRMVLVPALLVIMGKASWWIPRWLDRLLPDIDVEGVKLRELRSARAEPGPEPQRESVFGPIVAADSEQLESVRVGEEIWEPAASAIAEPDPVPATTDHEATKDIGAQRLSSVATEKSVASTSRRTIGGCIRRDDGHPVPDAALTLIDQRGQQVSRSTGDGDGNYHIEPPTAGSYVLIVSANGHQPAAVNVTASGWAAQHVDVTLQGAGELSGVVRTAACEPVSDATVTVTDLAGEVVGCAVTAADGAYACKGVLAGTYTLVAVAARMRPTATTLTVPDSGRLRFDVELAPMAMLWGTVRAGDRAVCDARVTVLDWSGTAVGTAHTDENGRYAVTDLPEGEYTVLTRGYPLVTGRVTITGSRVDHDVRLGFDVDEYVNQP</sequence>
<keyword evidence="4 6" id="KW-1133">Transmembrane helix</keyword>
<name>A0ABW6R4L9_9NOCA</name>
<gene>
    <name evidence="8" type="ORF">ACFYV7_35740</name>
</gene>
<dbReference type="InterPro" id="IPR008969">
    <property type="entry name" value="CarboxyPept-like_regulatory"/>
</dbReference>
<proteinExistence type="predicted"/>
<evidence type="ECO:0000313" key="8">
    <source>
        <dbReference type="EMBL" id="MFF3228193.1"/>
    </source>
</evidence>
<feature type="transmembrane region" description="Helical" evidence="6">
    <location>
        <begin position="630"/>
        <end position="651"/>
    </location>
</feature>
<organism evidence="8 9">
    <name type="scientific">Nocardia suismassiliense</name>
    <dbReference type="NCBI Taxonomy" id="2077092"/>
    <lineage>
        <taxon>Bacteria</taxon>
        <taxon>Bacillati</taxon>
        <taxon>Actinomycetota</taxon>
        <taxon>Actinomycetes</taxon>
        <taxon>Mycobacteriales</taxon>
        <taxon>Nocardiaceae</taxon>
        <taxon>Nocardia</taxon>
    </lineage>
</organism>
<evidence type="ECO:0000256" key="6">
    <source>
        <dbReference type="SAM" id="Phobius"/>
    </source>
</evidence>
<feature type="transmembrane region" description="Helical" evidence="6">
    <location>
        <begin position="309"/>
        <end position="334"/>
    </location>
</feature>
<evidence type="ECO:0000313" key="9">
    <source>
        <dbReference type="Proteomes" id="UP001601948"/>
    </source>
</evidence>
<feature type="transmembrane region" description="Helical" evidence="6">
    <location>
        <begin position="217"/>
        <end position="238"/>
    </location>
</feature>
<dbReference type="Gene3D" id="1.20.1640.10">
    <property type="entry name" value="Multidrug efflux transporter AcrB transmembrane domain"/>
    <property type="match status" value="2"/>
</dbReference>
<dbReference type="SUPFAM" id="SSF49464">
    <property type="entry name" value="Carboxypeptidase regulatory domain-like"/>
    <property type="match status" value="2"/>
</dbReference>
<dbReference type="PROSITE" id="PS50156">
    <property type="entry name" value="SSD"/>
    <property type="match status" value="1"/>
</dbReference>